<evidence type="ECO:0000313" key="1">
    <source>
        <dbReference type="EMBL" id="GBN11829.1"/>
    </source>
</evidence>
<dbReference type="EMBL" id="BGPR01005614">
    <property type="protein sequence ID" value="GBN11829.1"/>
    <property type="molecule type" value="Genomic_DNA"/>
</dbReference>
<gene>
    <name evidence="1" type="ORF">AVEN_205496_1</name>
</gene>
<proteinExistence type="predicted"/>
<organism evidence="1 2">
    <name type="scientific">Araneus ventricosus</name>
    <name type="common">Orbweaver spider</name>
    <name type="synonym">Epeira ventricosa</name>
    <dbReference type="NCBI Taxonomy" id="182803"/>
    <lineage>
        <taxon>Eukaryota</taxon>
        <taxon>Metazoa</taxon>
        <taxon>Ecdysozoa</taxon>
        <taxon>Arthropoda</taxon>
        <taxon>Chelicerata</taxon>
        <taxon>Arachnida</taxon>
        <taxon>Araneae</taxon>
        <taxon>Araneomorphae</taxon>
        <taxon>Entelegynae</taxon>
        <taxon>Araneoidea</taxon>
        <taxon>Araneidae</taxon>
        <taxon>Araneus</taxon>
    </lineage>
</organism>
<accession>A0A4Y2LBN7</accession>
<sequence>MVDSMLLGHPYHHVDTRRIAFRRAGCWSRCRANAVLRHVLGGAALWSPIVSPVPPFSQDGERRKMDIFFPGLVSRVFAPIGKDLSDMKDGSNACCATTIKEGSACTVQG</sequence>
<evidence type="ECO:0000313" key="2">
    <source>
        <dbReference type="Proteomes" id="UP000499080"/>
    </source>
</evidence>
<dbReference type="AlphaFoldDB" id="A0A4Y2LBN7"/>
<comment type="caution">
    <text evidence="1">The sequence shown here is derived from an EMBL/GenBank/DDBJ whole genome shotgun (WGS) entry which is preliminary data.</text>
</comment>
<keyword evidence="2" id="KW-1185">Reference proteome</keyword>
<dbReference type="Proteomes" id="UP000499080">
    <property type="component" value="Unassembled WGS sequence"/>
</dbReference>
<reference evidence="1 2" key="1">
    <citation type="journal article" date="2019" name="Sci. Rep.">
        <title>Orb-weaving spider Araneus ventricosus genome elucidates the spidroin gene catalogue.</title>
        <authorList>
            <person name="Kono N."/>
            <person name="Nakamura H."/>
            <person name="Ohtoshi R."/>
            <person name="Moran D.A.P."/>
            <person name="Shinohara A."/>
            <person name="Yoshida Y."/>
            <person name="Fujiwara M."/>
            <person name="Mori M."/>
            <person name="Tomita M."/>
            <person name="Arakawa K."/>
        </authorList>
    </citation>
    <scope>NUCLEOTIDE SEQUENCE [LARGE SCALE GENOMIC DNA]</scope>
</reference>
<name>A0A4Y2LBN7_ARAVE</name>
<protein>
    <submittedName>
        <fullName evidence="1">Uncharacterized protein</fullName>
    </submittedName>
</protein>